<dbReference type="PANTHER" id="PTHR43668:SF2">
    <property type="entry name" value="ALLANTOINASE"/>
    <property type="match status" value="1"/>
</dbReference>
<evidence type="ECO:0000313" key="6">
    <source>
        <dbReference type="Proteomes" id="UP000256763"/>
    </source>
</evidence>
<dbReference type="OrthoDB" id="5687299at2"/>
<name>A0A3E0X4A6_9GAMM</name>
<dbReference type="InterPro" id="IPR032466">
    <property type="entry name" value="Metal_Hydrolase"/>
</dbReference>
<dbReference type="SUPFAM" id="SSF51338">
    <property type="entry name" value="Composite domain of metallo-dependent hydrolases"/>
    <property type="match status" value="1"/>
</dbReference>
<feature type="domain" description="Dihydroorotase catalytic" evidence="4">
    <location>
        <begin position="51"/>
        <end position="237"/>
    </location>
</feature>
<keyword evidence="2" id="KW-0665">Pyrimidine biosynthesis</keyword>
<evidence type="ECO:0000313" key="5">
    <source>
        <dbReference type="EMBL" id="RFA39515.1"/>
    </source>
</evidence>
<dbReference type="InterPro" id="IPR013108">
    <property type="entry name" value="Amidohydro_3"/>
</dbReference>
<dbReference type="Pfam" id="PF07969">
    <property type="entry name" value="Amidohydro_3"/>
    <property type="match status" value="1"/>
</dbReference>
<dbReference type="SUPFAM" id="SSF51556">
    <property type="entry name" value="Metallo-dependent hydrolases"/>
    <property type="match status" value="1"/>
</dbReference>
<dbReference type="AlphaFoldDB" id="A0A3E0X4A6"/>
<proteinExistence type="predicted"/>
<dbReference type="Gene3D" id="3.20.20.140">
    <property type="entry name" value="Metal-dependent hydrolases"/>
    <property type="match status" value="1"/>
</dbReference>
<dbReference type="InterPro" id="IPR050138">
    <property type="entry name" value="DHOase/Allantoinase_Hydrolase"/>
</dbReference>
<dbReference type="EMBL" id="NFZW01000001">
    <property type="protein sequence ID" value="RFA39515.1"/>
    <property type="molecule type" value="Genomic_DNA"/>
</dbReference>
<protein>
    <submittedName>
        <fullName evidence="5">Dihydroorotase</fullName>
    </submittedName>
</protein>
<dbReference type="NCBIfam" id="NF005791">
    <property type="entry name" value="PRK07627.1"/>
    <property type="match status" value="1"/>
</dbReference>
<dbReference type="RefSeq" id="WP_116300521.1">
    <property type="nucleotide sequence ID" value="NZ_NFZV01000001.1"/>
</dbReference>
<reference evidence="6" key="1">
    <citation type="submission" date="2017-05" db="EMBL/GenBank/DDBJ databases">
        <authorList>
            <person name="Sharma S."/>
            <person name="Sidhu C."/>
            <person name="Pinnaka A.K."/>
        </authorList>
    </citation>
    <scope>NUCLEOTIDE SEQUENCE [LARGE SCALE GENOMIC DNA]</scope>
    <source>
        <strain evidence="6">AK93</strain>
    </source>
</reference>
<evidence type="ECO:0000256" key="2">
    <source>
        <dbReference type="ARBA" id="ARBA00022975"/>
    </source>
</evidence>
<evidence type="ECO:0000256" key="1">
    <source>
        <dbReference type="ARBA" id="ARBA00022833"/>
    </source>
</evidence>
<dbReference type="InterPro" id="IPR011059">
    <property type="entry name" value="Metal-dep_hydrolase_composite"/>
</dbReference>
<evidence type="ECO:0000259" key="4">
    <source>
        <dbReference type="Pfam" id="PF12890"/>
    </source>
</evidence>
<organism evidence="5 6">
    <name type="scientific">Alkalilimnicola ehrlichii</name>
    <dbReference type="NCBI Taxonomy" id="351052"/>
    <lineage>
        <taxon>Bacteria</taxon>
        <taxon>Pseudomonadati</taxon>
        <taxon>Pseudomonadota</taxon>
        <taxon>Gammaproteobacteria</taxon>
        <taxon>Chromatiales</taxon>
        <taxon>Ectothiorhodospiraceae</taxon>
        <taxon>Alkalilimnicola</taxon>
    </lineage>
</organism>
<dbReference type="InterPro" id="IPR024403">
    <property type="entry name" value="DHOase_cat"/>
</dbReference>
<feature type="domain" description="Amidohydrolase 3" evidence="3">
    <location>
        <begin position="342"/>
        <end position="423"/>
    </location>
</feature>
<dbReference type="GO" id="GO:0004038">
    <property type="term" value="F:allantoinase activity"/>
    <property type="evidence" value="ECO:0007669"/>
    <property type="project" value="TreeGrafter"/>
</dbReference>
<dbReference type="PANTHER" id="PTHR43668">
    <property type="entry name" value="ALLANTOINASE"/>
    <property type="match status" value="1"/>
</dbReference>
<dbReference type="GO" id="GO:0005737">
    <property type="term" value="C:cytoplasm"/>
    <property type="evidence" value="ECO:0007669"/>
    <property type="project" value="TreeGrafter"/>
</dbReference>
<sequence length="428" mass="44809">MNNIVLSGGRIVDPANGLDTEADLFVSEGRIAGIGEAPSGFRAEQTLDVGGQIVCPGLIDLAARPREPGATHKATIASEARAAAAGGITTLCCPPDSQPVVDSTSVVELIRRREREAAGAKILPYGALTKGLAGEQLTEMAALKAAGCAAMADGGHVIRNSLVLRRAMEYAGSFKLPVLLTPKDPWLSEGGLIHEGHVATRLGLTGIPAAAETAALGRDLALVQQTGVRTHFGRLSTAAGANQIARAQQQGLPVTADVAALQLFLTEMDLWDFNTACQVDPPVRSDSDRAALRQAVANGQIAAICSDHQPHEPDAKDGPMGTSSPGASGLDSLLPLVLRLVDEGVLPLMDALARVTSNPAHILGLEAGSLAVGRVADICVFDPKAVWWFNAETMHSMGKNSPFLGWEFTGRVTHTLVDGRLVYRLSQQ</sequence>
<dbReference type="Gene3D" id="2.30.40.10">
    <property type="entry name" value="Urease, subunit C, domain 1"/>
    <property type="match status" value="1"/>
</dbReference>
<dbReference type="Pfam" id="PF12890">
    <property type="entry name" value="DHOase"/>
    <property type="match status" value="1"/>
</dbReference>
<evidence type="ECO:0000259" key="3">
    <source>
        <dbReference type="Pfam" id="PF07969"/>
    </source>
</evidence>
<keyword evidence="1" id="KW-0862">Zinc</keyword>
<comment type="caution">
    <text evidence="5">The sequence shown here is derived from an EMBL/GenBank/DDBJ whole genome shotgun (WGS) entry which is preliminary data.</text>
</comment>
<dbReference type="Proteomes" id="UP000256763">
    <property type="component" value="Unassembled WGS sequence"/>
</dbReference>
<keyword evidence="6" id="KW-1185">Reference proteome</keyword>
<dbReference type="InterPro" id="IPR004722">
    <property type="entry name" value="DHOase"/>
</dbReference>
<dbReference type="GO" id="GO:0006221">
    <property type="term" value="P:pyrimidine nucleotide biosynthetic process"/>
    <property type="evidence" value="ECO:0007669"/>
    <property type="project" value="UniProtKB-KW"/>
</dbReference>
<dbReference type="GO" id="GO:0004151">
    <property type="term" value="F:dihydroorotase activity"/>
    <property type="evidence" value="ECO:0007669"/>
    <property type="project" value="InterPro"/>
</dbReference>
<dbReference type="GO" id="GO:0006145">
    <property type="term" value="P:purine nucleobase catabolic process"/>
    <property type="evidence" value="ECO:0007669"/>
    <property type="project" value="TreeGrafter"/>
</dbReference>
<dbReference type="CDD" id="cd01317">
    <property type="entry name" value="DHOase_IIa"/>
    <property type="match status" value="1"/>
</dbReference>
<gene>
    <name evidence="5" type="ORF">CAL65_01720</name>
</gene>
<dbReference type="GO" id="GO:0046872">
    <property type="term" value="F:metal ion binding"/>
    <property type="evidence" value="ECO:0007669"/>
    <property type="project" value="InterPro"/>
</dbReference>
<accession>A0A3E0X4A6</accession>
<dbReference type="NCBIfam" id="TIGR00857">
    <property type="entry name" value="pyrC_multi"/>
    <property type="match status" value="1"/>
</dbReference>